<evidence type="ECO:0000259" key="1">
    <source>
        <dbReference type="Pfam" id="PF14289"/>
    </source>
</evidence>
<keyword evidence="3" id="KW-1185">Reference proteome</keyword>
<dbReference type="OrthoDB" id="1143206at2"/>
<feature type="domain" description="DUF4369" evidence="1">
    <location>
        <begin position="25"/>
        <end position="121"/>
    </location>
</feature>
<organism evidence="2 3">
    <name type="scientific">Pontimicrobium aquaticum</name>
    <dbReference type="NCBI Taxonomy" id="2565367"/>
    <lineage>
        <taxon>Bacteria</taxon>
        <taxon>Pseudomonadati</taxon>
        <taxon>Bacteroidota</taxon>
        <taxon>Flavobacteriia</taxon>
        <taxon>Flavobacteriales</taxon>
        <taxon>Flavobacteriaceae</taxon>
        <taxon>Pontimicrobium</taxon>
    </lineage>
</organism>
<evidence type="ECO:0000313" key="2">
    <source>
        <dbReference type="EMBL" id="TJY36355.1"/>
    </source>
</evidence>
<dbReference type="PROSITE" id="PS51257">
    <property type="entry name" value="PROKAR_LIPOPROTEIN"/>
    <property type="match status" value="1"/>
</dbReference>
<proteinExistence type="predicted"/>
<accession>A0A4U0EWQ0</accession>
<dbReference type="EMBL" id="SUPL01000003">
    <property type="protein sequence ID" value="TJY36355.1"/>
    <property type="molecule type" value="Genomic_DNA"/>
</dbReference>
<protein>
    <submittedName>
        <fullName evidence="2">DUF4369 domain-containing protein</fullName>
    </submittedName>
</protein>
<gene>
    <name evidence="2" type="ORF">E5167_06725</name>
</gene>
<evidence type="ECO:0000313" key="3">
    <source>
        <dbReference type="Proteomes" id="UP000307657"/>
    </source>
</evidence>
<dbReference type="Proteomes" id="UP000307657">
    <property type="component" value="Unassembled WGS sequence"/>
</dbReference>
<dbReference type="RefSeq" id="WP_136842403.1">
    <property type="nucleotide sequence ID" value="NZ_SUPL01000003.1"/>
</dbReference>
<dbReference type="Pfam" id="PF14289">
    <property type="entry name" value="DUF4369"/>
    <property type="match status" value="1"/>
</dbReference>
<dbReference type="AlphaFoldDB" id="A0A4U0EWQ0"/>
<reference evidence="2 3" key="1">
    <citation type="submission" date="2019-04" db="EMBL/GenBank/DDBJ databases">
        <title>Lacinutrix sp. nov., isolated from marine water.</title>
        <authorList>
            <person name="Kim W."/>
        </authorList>
    </citation>
    <scope>NUCLEOTIDE SEQUENCE [LARGE SCALE GENOMIC DNA]</scope>
    <source>
        <strain evidence="2 3">CAU 1491</strain>
    </source>
</reference>
<comment type="caution">
    <text evidence="2">The sequence shown here is derived from an EMBL/GenBank/DDBJ whole genome shotgun (WGS) entry which is preliminary data.</text>
</comment>
<name>A0A4U0EWQ0_9FLAO</name>
<dbReference type="InterPro" id="IPR025380">
    <property type="entry name" value="DUF4369"/>
</dbReference>
<sequence>MKKLTFLLVLLITIISCGKKEADLTVTGSIKGLKKGTVYLQQLKDSSLVVLDSMVINGEQPFTLQSNLEEPEVLLLMLDKNSSEDSRIAFFADKGTTEIHATLKDFPFKHTIKGSQQQEKYAEFKKMMTQFNNKNLDIIKAQLEAQVSGDTTKVNTKEKEINSLIKRKYLYAINFAINNKNNEVAPYIALSEIYDANITYLDTIYKSLPKQIAGSKYGIELETYIKKRKEEENK</sequence>